<dbReference type="InterPro" id="IPR013083">
    <property type="entry name" value="Znf_RING/FYVE/PHD"/>
</dbReference>
<feature type="compositionally biased region" description="Low complexity" evidence="1">
    <location>
        <begin position="474"/>
        <end position="494"/>
    </location>
</feature>
<feature type="region of interest" description="Disordered" evidence="1">
    <location>
        <begin position="387"/>
        <end position="444"/>
    </location>
</feature>
<feature type="compositionally biased region" description="Basic and acidic residues" evidence="1">
    <location>
        <begin position="542"/>
        <end position="553"/>
    </location>
</feature>
<feature type="region of interest" description="Disordered" evidence="1">
    <location>
        <begin position="306"/>
        <end position="335"/>
    </location>
</feature>
<feature type="compositionally biased region" description="Basic residues" evidence="1">
    <location>
        <begin position="321"/>
        <end position="330"/>
    </location>
</feature>
<feature type="compositionally biased region" description="Low complexity" evidence="1">
    <location>
        <begin position="659"/>
        <end position="672"/>
    </location>
</feature>
<dbReference type="Pfam" id="PF13639">
    <property type="entry name" value="zf-RING_2"/>
    <property type="match status" value="1"/>
</dbReference>
<feature type="compositionally biased region" description="Polar residues" evidence="1">
    <location>
        <begin position="578"/>
        <end position="587"/>
    </location>
</feature>
<dbReference type="AlphaFoldDB" id="A0A0C2WTT9"/>
<feature type="domain" description="RING-type" evidence="2">
    <location>
        <begin position="335"/>
        <end position="368"/>
    </location>
</feature>
<dbReference type="PANTHER" id="PTHR22765">
    <property type="entry name" value="RING FINGER AND PROTEASE ASSOCIATED DOMAIN-CONTAINING"/>
    <property type="match status" value="1"/>
</dbReference>
<dbReference type="InterPro" id="IPR001841">
    <property type="entry name" value="Znf_RING"/>
</dbReference>
<feature type="region of interest" description="Disordered" evidence="1">
    <location>
        <begin position="45"/>
        <end position="72"/>
    </location>
</feature>
<proteinExistence type="predicted"/>
<dbReference type="Proteomes" id="UP000054097">
    <property type="component" value="Unassembled WGS sequence"/>
</dbReference>
<reference evidence="4" key="2">
    <citation type="submission" date="2015-01" db="EMBL/GenBank/DDBJ databases">
        <title>Evolutionary Origins and Diversification of the Mycorrhizal Mutualists.</title>
        <authorList>
            <consortium name="DOE Joint Genome Institute"/>
            <consortium name="Mycorrhizal Genomics Consortium"/>
            <person name="Kohler A."/>
            <person name="Kuo A."/>
            <person name="Nagy L.G."/>
            <person name="Floudas D."/>
            <person name="Copeland A."/>
            <person name="Barry K.W."/>
            <person name="Cichocki N."/>
            <person name="Veneault-Fourrey C."/>
            <person name="LaButti K."/>
            <person name="Lindquist E.A."/>
            <person name="Lipzen A."/>
            <person name="Lundell T."/>
            <person name="Morin E."/>
            <person name="Murat C."/>
            <person name="Riley R."/>
            <person name="Ohm R."/>
            <person name="Sun H."/>
            <person name="Tunlid A."/>
            <person name="Henrissat B."/>
            <person name="Grigoriev I.V."/>
            <person name="Hibbett D.S."/>
            <person name="Martin F."/>
        </authorList>
    </citation>
    <scope>NUCLEOTIDE SEQUENCE [LARGE SCALE GENOMIC DNA]</scope>
    <source>
        <strain evidence="4">MAFF 305830</strain>
    </source>
</reference>
<feature type="compositionally biased region" description="Low complexity" evidence="1">
    <location>
        <begin position="391"/>
        <end position="420"/>
    </location>
</feature>
<protein>
    <recommendedName>
        <fullName evidence="2">RING-type domain-containing protein</fullName>
    </recommendedName>
</protein>
<keyword evidence="4" id="KW-1185">Reference proteome</keyword>
<feature type="non-terminal residue" evidence="3">
    <location>
        <position position="761"/>
    </location>
</feature>
<feature type="compositionally biased region" description="Polar residues" evidence="1">
    <location>
        <begin position="557"/>
        <end position="571"/>
    </location>
</feature>
<evidence type="ECO:0000256" key="1">
    <source>
        <dbReference type="SAM" id="MobiDB-lite"/>
    </source>
</evidence>
<dbReference type="GO" id="GO:0006511">
    <property type="term" value="P:ubiquitin-dependent protein catabolic process"/>
    <property type="evidence" value="ECO:0007669"/>
    <property type="project" value="TreeGrafter"/>
</dbReference>
<dbReference type="InterPro" id="IPR051826">
    <property type="entry name" value="E3_ubiquitin-ligase_domain"/>
</dbReference>
<feature type="region of interest" description="Disordered" evidence="1">
    <location>
        <begin position="641"/>
        <end position="722"/>
    </location>
</feature>
<organism evidence="3 4">
    <name type="scientific">Serendipita vermifera MAFF 305830</name>
    <dbReference type="NCBI Taxonomy" id="933852"/>
    <lineage>
        <taxon>Eukaryota</taxon>
        <taxon>Fungi</taxon>
        <taxon>Dikarya</taxon>
        <taxon>Basidiomycota</taxon>
        <taxon>Agaricomycotina</taxon>
        <taxon>Agaricomycetes</taxon>
        <taxon>Sebacinales</taxon>
        <taxon>Serendipitaceae</taxon>
        <taxon>Serendipita</taxon>
    </lineage>
</organism>
<sequence length="761" mass="78602">MVHGTVHSRVVHSQKVSTHLSFSTADGRAIPLTVMRQFLSGLGGAGTPTTGASTGGAGGGAATPAGAGPPALAPTLEQLLAQHAQTHMENAARPPQDPTQAGPPAGGPGLGQEPQEPPPTIGGHNLRPRQRPRAASVPPLSTNSTAPPAGPGPGANPPNADGQANGGGAGGGAPFMPPGWTMAGIPGLPPGIQGLGFQAVPPLPGMPPGLAGFGFPGMTFGPFMAGIPGMGMEMERPPDTRRAKELLRGLTAVPRGLVKRMERVEKMLGNESAESGKLVCAVCYDPLLRDSDATAAPADVVMDEADTEDADADADEDNTKSKSKSAKTKHPSLDPNALIALPCTHVFHAVDCLLPWFEQGKTTCPTCRFDVDPRSETLNLARWLGRRRTRTTAPAGTEAANNNTAAPGTVPNPPAAAAATEDTRMEGDDEEDGGDFIEEEGESDVSAVFRDTIRRALISALGQALMPQAGDDQAPPNANANAPTPGTANNAPTGLPTGGQPDPWAPNALRDFMMLDVFGPGGDMPGSDPLVPTDIELPGANRDQDGRMLRGDGESSVAATANSTPHTTNTELPRASGSEPSRSYPNTRSRRENAPSPSPEVQPQPQQQQPANPPEASERIGRSLFDWSRYTGFFHRGTPATAAQEQPVAGPSNSTLNQTASPSTSAASSRPATPRHHPYANARPAPSSRSTSNLNPNPAPGNAPEPSMMGFAPRMETAPNGPTTFSFGSEMNNGNGRMSITRHSITFNLAVPLASLINPGA</sequence>
<dbReference type="GO" id="GO:0061630">
    <property type="term" value="F:ubiquitin protein ligase activity"/>
    <property type="evidence" value="ECO:0007669"/>
    <property type="project" value="TreeGrafter"/>
</dbReference>
<name>A0A0C2WTT9_SERVB</name>
<dbReference type="PANTHER" id="PTHR22765:SF348">
    <property type="entry name" value="OS09G0446275 PROTEIN"/>
    <property type="match status" value="1"/>
</dbReference>
<feature type="compositionally biased region" description="Gly residues" evidence="1">
    <location>
        <begin position="164"/>
        <end position="173"/>
    </location>
</feature>
<feature type="compositionally biased region" description="Low complexity" evidence="1">
    <location>
        <begin position="62"/>
        <end position="72"/>
    </location>
</feature>
<feature type="region of interest" description="Disordered" evidence="1">
    <location>
        <begin position="86"/>
        <end position="187"/>
    </location>
</feature>
<evidence type="ECO:0000313" key="3">
    <source>
        <dbReference type="EMBL" id="KIM20887.1"/>
    </source>
</evidence>
<evidence type="ECO:0000313" key="4">
    <source>
        <dbReference type="Proteomes" id="UP000054097"/>
    </source>
</evidence>
<dbReference type="SUPFAM" id="SSF57850">
    <property type="entry name" value="RING/U-box"/>
    <property type="match status" value="1"/>
</dbReference>
<evidence type="ECO:0000259" key="2">
    <source>
        <dbReference type="Pfam" id="PF13639"/>
    </source>
</evidence>
<feature type="region of interest" description="Disordered" evidence="1">
    <location>
        <begin position="1"/>
        <end position="22"/>
    </location>
</feature>
<feature type="compositionally biased region" description="Acidic residues" evidence="1">
    <location>
        <begin position="306"/>
        <end position="316"/>
    </location>
</feature>
<gene>
    <name evidence="3" type="ORF">M408DRAFT_12846</name>
</gene>
<dbReference type="OrthoDB" id="8062037at2759"/>
<dbReference type="HOGENOM" id="CLU_366648_0_0_1"/>
<accession>A0A0C2WTT9</accession>
<dbReference type="EMBL" id="KN824402">
    <property type="protein sequence ID" value="KIM20887.1"/>
    <property type="molecule type" value="Genomic_DNA"/>
</dbReference>
<dbReference type="Gene3D" id="3.30.40.10">
    <property type="entry name" value="Zinc/RING finger domain, C3HC4 (zinc finger)"/>
    <property type="match status" value="1"/>
</dbReference>
<feature type="compositionally biased region" description="Acidic residues" evidence="1">
    <location>
        <begin position="427"/>
        <end position="443"/>
    </location>
</feature>
<dbReference type="CDD" id="cd16448">
    <property type="entry name" value="RING-H2"/>
    <property type="match status" value="1"/>
</dbReference>
<reference evidence="3 4" key="1">
    <citation type="submission" date="2014-04" db="EMBL/GenBank/DDBJ databases">
        <authorList>
            <consortium name="DOE Joint Genome Institute"/>
            <person name="Kuo A."/>
            <person name="Zuccaro A."/>
            <person name="Kohler A."/>
            <person name="Nagy L.G."/>
            <person name="Floudas D."/>
            <person name="Copeland A."/>
            <person name="Barry K.W."/>
            <person name="Cichocki N."/>
            <person name="Veneault-Fourrey C."/>
            <person name="LaButti K."/>
            <person name="Lindquist E.A."/>
            <person name="Lipzen A."/>
            <person name="Lundell T."/>
            <person name="Morin E."/>
            <person name="Murat C."/>
            <person name="Sun H."/>
            <person name="Tunlid A."/>
            <person name="Henrissat B."/>
            <person name="Grigoriev I.V."/>
            <person name="Hibbett D.S."/>
            <person name="Martin F."/>
            <person name="Nordberg H.P."/>
            <person name="Cantor M.N."/>
            <person name="Hua S.X."/>
        </authorList>
    </citation>
    <scope>NUCLEOTIDE SEQUENCE [LARGE SCALE GENOMIC DNA]</scope>
    <source>
        <strain evidence="3 4">MAFF 305830</strain>
    </source>
</reference>
<feature type="region of interest" description="Disordered" evidence="1">
    <location>
        <begin position="467"/>
        <end position="618"/>
    </location>
</feature>
<dbReference type="STRING" id="933852.A0A0C2WTT9"/>